<feature type="transmembrane region" description="Helical" evidence="1">
    <location>
        <begin position="222"/>
        <end position="245"/>
    </location>
</feature>
<evidence type="ECO:0000256" key="1">
    <source>
        <dbReference type="SAM" id="Phobius"/>
    </source>
</evidence>
<keyword evidence="4" id="KW-1185">Reference proteome</keyword>
<dbReference type="RefSeq" id="WP_090521388.1">
    <property type="nucleotide sequence ID" value="NZ_FNAH01000002.1"/>
</dbReference>
<feature type="domain" description="EamA" evidence="2">
    <location>
        <begin position="157"/>
        <end position="295"/>
    </location>
</feature>
<feature type="transmembrane region" description="Helical" evidence="1">
    <location>
        <begin position="251"/>
        <end position="271"/>
    </location>
</feature>
<dbReference type="GO" id="GO:0016020">
    <property type="term" value="C:membrane"/>
    <property type="evidence" value="ECO:0007669"/>
    <property type="project" value="InterPro"/>
</dbReference>
<dbReference type="AlphaFoldDB" id="A0A1G6WWZ8"/>
<gene>
    <name evidence="3" type="ORF">SAMN05421538_102243</name>
</gene>
<name>A0A1G6WWZ8_9RHOB</name>
<feature type="transmembrane region" description="Helical" evidence="1">
    <location>
        <begin position="6"/>
        <end position="29"/>
    </location>
</feature>
<dbReference type="InterPro" id="IPR037185">
    <property type="entry name" value="EmrE-like"/>
</dbReference>
<dbReference type="PANTHER" id="PTHR22911">
    <property type="entry name" value="ACYL-MALONYL CONDENSING ENZYME-RELATED"/>
    <property type="match status" value="1"/>
</dbReference>
<feature type="transmembrane region" description="Helical" evidence="1">
    <location>
        <begin position="278"/>
        <end position="296"/>
    </location>
</feature>
<evidence type="ECO:0000259" key="2">
    <source>
        <dbReference type="Pfam" id="PF00892"/>
    </source>
</evidence>
<feature type="transmembrane region" description="Helical" evidence="1">
    <location>
        <begin position="119"/>
        <end position="138"/>
    </location>
</feature>
<feature type="transmembrane region" description="Helical" evidence="1">
    <location>
        <begin position="41"/>
        <end position="59"/>
    </location>
</feature>
<feature type="transmembrane region" description="Helical" evidence="1">
    <location>
        <begin position="96"/>
        <end position="113"/>
    </location>
</feature>
<feature type="transmembrane region" description="Helical" evidence="1">
    <location>
        <begin position="150"/>
        <end position="171"/>
    </location>
</feature>
<protein>
    <submittedName>
        <fullName evidence="3">Uncharacterized membrane protein</fullName>
    </submittedName>
</protein>
<keyword evidence="1" id="KW-0472">Membrane</keyword>
<keyword evidence="1" id="KW-1133">Transmembrane helix</keyword>
<accession>A0A1G6WWZ8</accession>
<sequence>MPVYELAALGAAICWALTGLIAAPASAHLGPFAFNFYRQSLVALILGVIVWSAGLWQGVTAAQLAALAVSGVIGIFVGDTTLYLAMNRLGPRRAGALFALNAPMAAVLGWGFLGETLSLAGWAGVILCAAGVTIAVLGRAGRGGSHAYEAVHGNIWIGMGFGLASGLGQALGSLIARPVMAQGFDPVAGTLIRISCAVLVLAAVMASPLKAVRQRGPVTGPVFLRIAGSGIMAMVIGMSLLLFALQGGKVGIVSTLSALSPVVILPALWLVTGDRPSPTSWIGSLIAVAGMALIFLR</sequence>
<feature type="transmembrane region" description="Helical" evidence="1">
    <location>
        <begin position="191"/>
        <end position="210"/>
    </location>
</feature>
<dbReference type="InterPro" id="IPR000620">
    <property type="entry name" value="EamA_dom"/>
</dbReference>
<dbReference type="EMBL" id="FNAH01000002">
    <property type="protein sequence ID" value="SDD70334.1"/>
    <property type="molecule type" value="Genomic_DNA"/>
</dbReference>
<reference evidence="3 4" key="1">
    <citation type="submission" date="2016-10" db="EMBL/GenBank/DDBJ databases">
        <authorList>
            <person name="de Groot N.N."/>
        </authorList>
    </citation>
    <scope>NUCLEOTIDE SEQUENCE [LARGE SCALE GENOMIC DNA]</scope>
    <source>
        <strain evidence="3 4">DSM 22220</strain>
    </source>
</reference>
<dbReference type="Pfam" id="PF00892">
    <property type="entry name" value="EamA"/>
    <property type="match status" value="2"/>
</dbReference>
<evidence type="ECO:0000313" key="4">
    <source>
        <dbReference type="Proteomes" id="UP000199344"/>
    </source>
</evidence>
<dbReference type="Proteomes" id="UP000199344">
    <property type="component" value="Unassembled WGS sequence"/>
</dbReference>
<dbReference type="STRING" id="591205.SAMN05421538_102243"/>
<dbReference type="OrthoDB" id="7841315at2"/>
<evidence type="ECO:0000313" key="3">
    <source>
        <dbReference type="EMBL" id="SDD70334.1"/>
    </source>
</evidence>
<dbReference type="SUPFAM" id="SSF103481">
    <property type="entry name" value="Multidrug resistance efflux transporter EmrE"/>
    <property type="match status" value="2"/>
</dbReference>
<proteinExistence type="predicted"/>
<feature type="transmembrane region" description="Helical" evidence="1">
    <location>
        <begin position="65"/>
        <end position="84"/>
    </location>
</feature>
<feature type="domain" description="EamA" evidence="2">
    <location>
        <begin position="5"/>
        <end position="136"/>
    </location>
</feature>
<organism evidence="3 4">
    <name type="scientific">Paracoccus isoporae</name>
    <dbReference type="NCBI Taxonomy" id="591205"/>
    <lineage>
        <taxon>Bacteria</taxon>
        <taxon>Pseudomonadati</taxon>
        <taxon>Pseudomonadota</taxon>
        <taxon>Alphaproteobacteria</taxon>
        <taxon>Rhodobacterales</taxon>
        <taxon>Paracoccaceae</taxon>
        <taxon>Paracoccus</taxon>
    </lineage>
</organism>
<dbReference type="PANTHER" id="PTHR22911:SF137">
    <property type="entry name" value="SOLUTE CARRIER FAMILY 35 MEMBER G2-RELATED"/>
    <property type="match status" value="1"/>
</dbReference>
<keyword evidence="1" id="KW-0812">Transmembrane</keyword>